<dbReference type="PANTHER" id="PTHR38690:SF1">
    <property type="entry name" value="PROTEASE"/>
    <property type="match status" value="1"/>
</dbReference>
<protein>
    <recommendedName>
        <fullName evidence="1">YhdP central domain-containing protein</fullName>
    </recommendedName>
</protein>
<dbReference type="RefSeq" id="WP_206596921.1">
    <property type="nucleotide sequence ID" value="NZ_JAFKCS010000424.1"/>
</dbReference>
<dbReference type="Proteomes" id="UP000663992">
    <property type="component" value="Unassembled WGS sequence"/>
</dbReference>
<evidence type="ECO:0000259" key="1">
    <source>
        <dbReference type="Pfam" id="PF13116"/>
    </source>
</evidence>
<keyword evidence="3" id="KW-1185">Reference proteome</keyword>
<evidence type="ECO:0000313" key="3">
    <source>
        <dbReference type="Proteomes" id="UP000663992"/>
    </source>
</evidence>
<gene>
    <name evidence="2" type="ORF">J0A65_24940</name>
</gene>
<organism evidence="2 3">
    <name type="scientific">Bowmanella yangjiangensis</name>
    <dbReference type="NCBI Taxonomy" id="2811230"/>
    <lineage>
        <taxon>Bacteria</taxon>
        <taxon>Pseudomonadati</taxon>
        <taxon>Pseudomonadota</taxon>
        <taxon>Gammaproteobacteria</taxon>
        <taxon>Alteromonadales</taxon>
        <taxon>Alteromonadaceae</taxon>
        <taxon>Bowmanella</taxon>
    </lineage>
</organism>
<feature type="domain" description="YhdP central" evidence="1">
    <location>
        <begin position="2"/>
        <end position="212"/>
    </location>
</feature>
<comment type="caution">
    <text evidence="2">The sequence shown here is derived from an EMBL/GenBank/DDBJ whole genome shotgun (WGS) entry which is preliminary data.</text>
</comment>
<dbReference type="PANTHER" id="PTHR38690">
    <property type="entry name" value="PROTEASE-RELATED"/>
    <property type="match status" value="1"/>
</dbReference>
<feature type="non-terminal residue" evidence="2">
    <location>
        <position position="1"/>
    </location>
</feature>
<accession>A0ABS3D541</accession>
<feature type="non-terminal residue" evidence="2">
    <location>
        <position position="222"/>
    </location>
</feature>
<dbReference type="InterPro" id="IPR025263">
    <property type="entry name" value="YhdP_central"/>
</dbReference>
<reference evidence="2 3" key="1">
    <citation type="submission" date="2021-03" db="EMBL/GenBank/DDBJ databases">
        <title>novel species isolated from a fishpond in China.</title>
        <authorList>
            <person name="Lu H."/>
            <person name="Cai Z."/>
        </authorList>
    </citation>
    <scope>NUCLEOTIDE SEQUENCE [LARGE SCALE GENOMIC DNA]</scope>
    <source>
        <strain evidence="2 3">Y57</strain>
    </source>
</reference>
<dbReference type="EMBL" id="JAFKCS010000424">
    <property type="protein sequence ID" value="MBN7823134.1"/>
    <property type="molecule type" value="Genomic_DNA"/>
</dbReference>
<proteinExistence type="predicted"/>
<dbReference type="Pfam" id="PF13116">
    <property type="entry name" value="YhdP"/>
    <property type="match status" value="1"/>
</dbReference>
<dbReference type="InterPro" id="IPR011836">
    <property type="entry name" value="YhdP"/>
</dbReference>
<evidence type="ECO:0000313" key="2">
    <source>
        <dbReference type="EMBL" id="MBN7823134.1"/>
    </source>
</evidence>
<sequence length="222" mass="24099">DTLNKWLNGPQALPVSGLLPYRLRLTLDGDDSQLRVDSNLLGVNVALPAPFGKGAEQEAYADWRMTLSGKERRYWADYRGLASLNLAAPPTALAEGRGELMLGGEPARLPTSQGLRVRGRLAELDLDAWKQFIADHPLKVDADSQRLLRSAQLDIGRFKGFGQEVEQLAVGLERESQGWALQLDSVLASGRVVLADAEGVPIQVDLQHVSLPAPAVDTLTSD</sequence>
<name>A0ABS3D541_9ALTE</name>